<evidence type="ECO:0000313" key="2">
    <source>
        <dbReference type="EMBL" id="WTT22981.1"/>
    </source>
</evidence>
<evidence type="ECO:0000256" key="1">
    <source>
        <dbReference type="SAM" id="MobiDB-lite"/>
    </source>
</evidence>
<name>A0AAU2AE31_9ACTN</name>
<gene>
    <name evidence="2" type="ORF">OHA22_49225</name>
</gene>
<proteinExistence type="predicted"/>
<sequence length="204" mass="21152">MPAPSRTEPLARRHRHAWLLAALTELIGDCARAAGDVYRPVAEAPPTRPDVPVNLGPLVGLCRSAGTRVEAARAQDAVRCGTTTETEEVPAQTDIGADFLADLLDSPAQAVRRAQELARASELTIDQILDEAADSAVLSGLLALHEARRQSSDPGTAAAKCLAAAGHFALAVTVISAGPQVPDRYAAPAGTSRTSSVSSPESMS</sequence>
<protein>
    <submittedName>
        <fullName evidence="2">Uncharacterized protein</fullName>
    </submittedName>
</protein>
<feature type="compositionally biased region" description="Low complexity" evidence="1">
    <location>
        <begin position="192"/>
        <end position="204"/>
    </location>
</feature>
<dbReference type="AlphaFoldDB" id="A0AAU2AE31"/>
<dbReference type="EMBL" id="CP108222">
    <property type="protein sequence ID" value="WTT22981.1"/>
    <property type="molecule type" value="Genomic_DNA"/>
</dbReference>
<organism evidence="2">
    <name type="scientific">Streptomyces sp. NBC_00093</name>
    <dbReference type="NCBI Taxonomy" id="2975649"/>
    <lineage>
        <taxon>Bacteria</taxon>
        <taxon>Bacillati</taxon>
        <taxon>Actinomycetota</taxon>
        <taxon>Actinomycetes</taxon>
        <taxon>Kitasatosporales</taxon>
        <taxon>Streptomycetaceae</taxon>
        <taxon>Streptomyces</taxon>
    </lineage>
</organism>
<reference evidence="2" key="1">
    <citation type="submission" date="2022-10" db="EMBL/GenBank/DDBJ databases">
        <title>The complete genomes of actinobacterial strains from the NBC collection.</title>
        <authorList>
            <person name="Joergensen T.S."/>
            <person name="Alvarez Arevalo M."/>
            <person name="Sterndorff E.B."/>
            <person name="Faurdal D."/>
            <person name="Vuksanovic O."/>
            <person name="Mourched A.-S."/>
            <person name="Charusanti P."/>
            <person name="Shaw S."/>
            <person name="Blin K."/>
            <person name="Weber T."/>
        </authorList>
    </citation>
    <scope>NUCLEOTIDE SEQUENCE</scope>
    <source>
        <strain evidence="2">NBC_00093</strain>
    </source>
</reference>
<accession>A0AAU2AE31</accession>
<feature type="region of interest" description="Disordered" evidence="1">
    <location>
        <begin position="182"/>
        <end position="204"/>
    </location>
</feature>